<accession>A0A5B7DL39</accession>
<keyword evidence="6" id="KW-0496">Mitochondrion</keyword>
<protein>
    <submittedName>
        <fullName evidence="9">Methyltransferase-like protein 17, mitochondrial</fullName>
    </submittedName>
</protein>
<dbReference type="GO" id="GO:0046872">
    <property type="term" value="F:metal ion binding"/>
    <property type="evidence" value="ECO:0007669"/>
    <property type="project" value="UniProtKB-KW"/>
</dbReference>
<reference evidence="9 10" key="1">
    <citation type="submission" date="2019-05" db="EMBL/GenBank/DDBJ databases">
        <title>Another draft genome of Portunus trituberculatus and its Hox gene families provides insights of decapod evolution.</title>
        <authorList>
            <person name="Jeong J.-H."/>
            <person name="Song I."/>
            <person name="Kim S."/>
            <person name="Choi T."/>
            <person name="Kim D."/>
            <person name="Ryu S."/>
            <person name="Kim W."/>
        </authorList>
    </citation>
    <scope>NUCLEOTIDE SEQUENCE [LARGE SCALE GENOMIC DNA]</scope>
    <source>
        <tissue evidence="9">Muscle</tissue>
    </source>
</reference>
<gene>
    <name evidence="9" type="primary">Mettl17</name>
    <name evidence="9" type="ORF">E2C01_015343</name>
</gene>
<keyword evidence="4" id="KW-0408">Iron</keyword>
<dbReference type="PANTHER" id="PTHR13184">
    <property type="entry name" value="37S RIBOSOMAL PROTEIN S22"/>
    <property type="match status" value="1"/>
</dbReference>
<dbReference type="GO" id="GO:0005763">
    <property type="term" value="C:mitochondrial small ribosomal subunit"/>
    <property type="evidence" value="ECO:0007669"/>
    <property type="project" value="TreeGrafter"/>
</dbReference>
<comment type="caution">
    <text evidence="9">The sequence shown here is derived from an EMBL/GenBank/DDBJ whole genome shotgun (WGS) entry which is preliminary data.</text>
</comment>
<dbReference type="Pfam" id="PF09243">
    <property type="entry name" value="Rsm22"/>
    <property type="match status" value="1"/>
</dbReference>
<dbReference type="InterPro" id="IPR029063">
    <property type="entry name" value="SAM-dependent_MTases_sf"/>
</dbReference>
<evidence type="ECO:0000256" key="4">
    <source>
        <dbReference type="ARBA" id="ARBA00023004"/>
    </source>
</evidence>
<dbReference type="GO" id="GO:0006412">
    <property type="term" value="P:translation"/>
    <property type="evidence" value="ECO:0007669"/>
    <property type="project" value="InterPro"/>
</dbReference>
<evidence type="ECO:0000256" key="1">
    <source>
        <dbReference type="ARBA" id="ARBA00004173"/>
    </source>
</evidence>
<dbReference type="PANTHER" id="PTHR13184:SF5">
    <property type="entry name" value="METHYLTRANSFERASE-LIKE PROTEIN 17, MITOCHONDRIAL"/>
    <property type="match status" value="1"/>
</dbReference>
<evidence type="ECO:0000313" key="9">
    <source>
        <dbReference type="EMBL" id="MPC22331.1"/>
    </source>
</evidence>
<dbReference type="GO" id="GO:0032259">
    <property type="term" value="P:methylation"/>
    <property type="evidence" value="ECO:0007669"/>
    <property type="project" value="UniProtKB-KW"/>
</dbReference>
<organism evidence="9 10">
    <name type="scientific">Portunus trituberculatus</name>
    <name type="common">Swimming crab</name>
    <name type="synonym">Neptunus trituberculatus</name>
    <dbReference type="NCBI Taxonomy" id="210409"/>
    <lineage>
        <taxon>Eukaryota</taxon>
        <taxon>Metazoa</taxon>
        <taxon>Ecdysozoa</taxon>
        <taxon>Arthropoda</taxon>
        <taxon>Crustacea</taxon>
        <taxon>Multicrustacea</taxon>
        <taxon>Malacostraca</taxon>
        <taxon>Eumalacostraca</taxon>
        <taxon>Eucarida</taxon>
        <taxon>Decapoda</taxon>
        <taxon>Pleocyemata</taxon>
        <taxon>Brachyura</taxon>
        <taxon>Eubrachyura</taxon>
        <taxon>Portunoidea</taxon>
        <taxon>Portunidae</taxon>
        <taxon>Portuninae</taxon>
        <taxon>Portunus</taxon>
    </lineage>
</organism>
<keyword evidence="5" id="KW-0411">Iron-sulfur</keyword>
<keyword evidence="3" id="KW-0809">Transit peptide</keyword>
<dbReference type="GO" id="GO:0008168">
    <property type="term" value="F:methyltransferase activity"/>
    <property type="evidence" value="ECO:0007669"/>
    <property type="project" value="UniProtKB-KW"/>
</dbReference>
<evidence type="ECO:0000256" key="6">
    <source>
        <dbReference type="ARBA" id="ARBA00023128"/>
    </source>
</evidence>
<dbReference type="EMBL" id="VSRR010001076">
    <property type="protein sequence ID" value="MPC22331.1"/>
    <property type="molecule type" value="Genomic_DNA"/>
</dbReference>
<dbReference type="OrthoDB" id="421327at2759"/>
<keyword evidence="10" id="KW-1185">Reference proteome</keyword>
<keyword evidence="9" id="KW-0489">Methyltransferase</keyword>
<dbReference type="Proteomes" id="UP000324222">
    <property type="component" value="Unassembled WGS sequence"/>
</dbReference>
<dbReference type="InterPro" id="IPR015324">
    <property type="entry name" value="Ribosomal_Rsm22-like"/>
</dbReference>
<dbReference type="AlphaFoldDB" id="A0A5B7DL39"/>
<evidence type="ECO:0000256" key="5">
    <source>
        <dbReference type="ARBA" id="ARBA00023014"/>
    </source>
</evidence>
<evidence type="ECO:0000256" key="7">
    <source>
        <dbReference type="ARBA" id="ARBA00045681"/>
    </source>
</evidence>
<evidence type="ECO:0000313" key="10">
    <source>
        <dbReference type="Proteomes" id="UP000324222"/>
    </source>
</evidence>
<comment type="subcellular location">
    <subcellularLocation>
        <location evidence="1">Mitochondrion</location>
    </subcellularLocation>
</comment>
<dbReference type="GO" id="GO:0003735">
    <property type="term" value="F:structural constituent of ribosome"/>
    <property type="evidence" value="ECO:0007669"/>
    <property type="project" value="TreeGrafter"/>
</dbReference>
<dbReference type="Gene3D" id="3.40.50.150">
    <property type="entry name" value="Vaccinia Virus protein VP39"/>
    <property type="match status" value="1"/>
</dbReference>
<name>A0A5B7DL39_PORTR</name>
<evidence type="ECO:0000256" key="8">
    <source>
        <dbReference type="SAM" id="MobiDB-lite"/>
    </source>
</evidence>
<evidence type="ECO:0000256" key="3">
    <source>
        <dbReference type="ARBA" id="ARBA00022946"/>
    </source>
</evidence>
<comment type="function">
    <text evidence="7">Mitochondrial ribosome (mitoribosome) assembly factor. Binds at the interface of the head and body domains of the mitochondrial small ribosomal subunit (mt-SSU), occluding the mRNA channel and preventing compaction of the head domain towards the body. Probable inactive methyltransferase: retains the characteristic folding and ability to bind S-adenosyl-L-methionine, but it probably lost its methyltransferase activity.</text>
</comment>
<evidence type="ECO:0000256" key="2">
    <source>
        <dbReference type="ARBA" id="ARBA00022723"/>
    </source>
</evidence>
<sequence>METVLNLPKQLIEVSGEEDEDECRAPVWLGLRRVHSWQFSPLEAYNEHSQQEYVRYSVWEVAAGVTSDVDVVKSLLDGSCKARRHPGTLDVRTVSLPEPLKEAAHAVIQDYPEKNVQKDAKVLNQYLCSRQAALEPEEAKMRYHEVREKIKMEDDIDPDFPNIPEEERQRLHDSLRSKVYERMKKEVYHWQAIQYDTYKCVLYLAARLAPDFAALVQIMSDMKKRDPGFTPLTMLDFGSGVGSGMWAMDHVWPHTCREVVFVDSSSDMNDLADRLLRGGNADKPRLVREGGTFFKQFLPLSNLLKYDLVISSRSLFEIPNINMRLKTIDVLWQKTSGYLVLVETGSNEGYRLVQEARDYLLELSRKAQEEGEPNPEGYVFAPCPHDNFCPRFFDGSNIPCNFEVDYKPLALGRKQSAQREKFTYVVLKRGMREKSSEKQWPRLVEDPLCRKKHVVCRVCTPSGTLREVTATKRRHSAECYKLMRHSRWGDLVPVQLSEVPDPSNVDTQDGDELSEPEQIQN</sequence>
<proteinExistence type="predicted"/>
<feature type="region of interest" description="Disordered" evidence="8">
    <location>
        <begin position="496"/>
        <end position="521"/>
    </location>
</feature>
<dbReference type="GO" id="GO:0051536">
    <property type="term" value="F:iron-sulfur cluster binding"/>
    <property type="evidence" value="ECO:0007669"/>
    <property type="project" value="UniProtKB-KW"/>
</dbReference>
<dbReference type="SUPFAM" id="SSF53335">
    <property type="entry name" value="S-adenosyl-L-methionine-dependent methyltransferases"/>
    <property type="match status" value="1"/>
</dbReference>
<keyword evidence="9" id="KW-0808">Transferase</keyword>
<keyword evidence="2" id="KW-0479">Metal-binding</keyword>
<dbReference type="InterPro" id="IPR052571">
    <property type="entry name" value="Mt_RNA_Methyltransferase"/>
</dbReference>